<keyword evidence="2 4" id="KW-0808">Transferase</keyword>
<evidence type="ECO:0000313" key="4">
    <source>
        <dbReference type="EMBL" id="TDT43307.1"/>
    </source>
</evidence>
<dbReference type="PANTHER" id="PTHR43855:SF1">
    <property type="entry name" value="THIOSULFATE SULFURTRANSFERASE"/>
    <property type="match status" value="1"/>
</dbReference>
<dbReference type="InterPro" id="IPR001763">
    <property type="entry name" value="Rhodanese-like_dom"/>
</dbReference>
<dbReference type="InterPro" id="IPR051126">
    <property type="entry name" value="Thiosulfate_sulfurtransferase"/>
</dbReference>
<feature type="domain" description="Rhodanese" evidence="3">
    <location>
        <begin position="157"/>
        <end position="270"/>
    </location>
</feature>
<proteinExistence type="predicted"/>
<dbReference type="InterPro" id="IPR001307">
    <property type="entry name" value="Thiosulphate_STrfase_CS"/>
</dbReference>
<dbReference type="Proteomes" id="UP000295830">
    <property type="component" value="Unassembled WGS sequence"/>
</dbReference>
<dbReference type="PANTHER" id="PTHR43855">
    <property type="entry name" value="THIOSULFATE SULFURTRANSFERASE"/>
    <property type="match status" value="1"/>
</dbReference>
<keyword evidence="5" id="KW-1185">Reference proteome</keyword>
<dbReference type="GO" id="GO:0004792">
    <property type="term" value="F:thiosulfate-cyanide sulfurtransferase activity"/>
    <property type="evidence" value="ECO:0007669"/>
    <property type="project" value="InterPro"/>
</dbReference>
<sequence>MSELPLILEPETLAQSLDQYDNLLIVDLSGPEHYAQGHIPGAIHVHPRETRGASSPVPGLLPERAELEALLGRIGLTPEHHVVAYDDEGGGWAGRFLWLLDCAGHSRYSLLNGGRIAWVEEGYPVNTEMPRPQPTQPNIEIQTGPTADMQEVLSAIEADDITIWDARSPEEYRGERQSAARNGHIPGAVNLEWTELMDPARHYRLLPEDQLRAKLSEHGITPESGVITHCQSHHRSGLTYVVARALGFPEVRAYAGSWAEWGNRSETPVE</sequence>
<dbReference type="EMBL" id="SOAX01000002">
    <property type="protein sequence ID" value="TDT43307.1"/>
    <property type="molecule type" value="Genomic_DNA"/>
</dbReference>
<dbReference type="Gene3D" id="3.40.250.10">
    <property type="entry name" value="Rhodanese-like domain"/>
    <property type="match status" value="2"/>
</dbReference>
<dbReference type="CDD" id="cd01449">
    <property type="entry name" value="TST_Repeat_2"/>
    <property type="match status" value="1"/>
</dbReference>
<protein>
    <recommendedName>
        <fullName evidence="2">Sulfurtransferase</fullName>
    </recommendedName>
</protein>
<gene>
    <name evidence="4" type="ORF">DES49_1121</name>
</gene>
<dbReference type="AlphaFoldDB" id="A0A4R7K061"/>
<dbReference type="PROSITE" id="PS00683">
    <property type="entry name" value="RHODANESE_2"/>
    <property type="match status" value="1"/>
</dbReference>
<dbReference type="SUPFAM" id="SSF52821">
    <property type="entry name" value="Rhodanese/Cell cycle control phosphatase"/>
    <property type="match status" value="2"/>
</dbReference>
<dbReference type="PROSITE" id="PS50206">
    <property type="entry name" value="RHODANESE_3"/>
    <property type="match status" value="2"/>
</dbReference>
<feature type="domain" description="Rhodanese" evidence="3">
    <location>
        <begin position="19"/>
        <end position="127"/>
    </location>
</feature>
<dbReference type="OrthoDB" id="9781034at2"/>
<evidence type="ECO:0000259" key="3">
    <source>
        <dbReference type="PROSITE" id="PS50206"/>
    </source>
</evidence>
<dbReference type="SMART" id="SM00450">
    <property type="entry name" value="RHOD"/>
    <property type="match status" value="2"/>
</dbReference>
<dbReference type="CDD" id="cd01448">
    <property type="entry name" value="TST_Repeat_1"/>
    <property type="match status" value="1"/>
</dbReference>
<name>A0A4R7K061_9GAMM</name>
<organism evidence="4 5">
    <name type="scientific">Halospina denitrificans</name>
    <dbReference type="NCBI Taxonomy" id="332522"/>
    <lineage>
        <taxon>Bacteria</taxon>
        <taxon>Pseudomonadati</taxon>
        <taxon>Pseudomonadota</taxon>
        <taxon>Gammaproteobacteria</taxon>
        <taxon>Halospina</taxon>
    </lineage>
</organism>
<keyword evidence="1" id="KW-0677">Repeat</keyword>
<dbReference type="Pfam" id="PF00581">
    <property type="entry name" value="Rhodanese"/>
    <property type="match status" value="2"/>
</dbReference>
<evidence type="ECO:0000256" key="1">
    <source>
        <dbReference type="ARBA" id="ARBA00022737"/>
    </source>
</evidence>
<reference evidence="4 5" key="1">
    <citation type="submission" date="2019-03" db="EMBL/GenBank/DDBJ databases">
        <title>Genomic Encyclopedia of Type Strains, Phase IV (KMG-IV): sequencing the most valuable type-strain genomes for metagenomic binning, comparative biology and taxonomic classification.</title>
        <authorList>
            <person name="Goeker M."/>
        </authorList>
    </citation>
    <scope>NUCLEOTIDE SEQUENCE [LARGE SCALE GENOMIC DNA]</scope>
    <source>
        <strain evidence="4 5">DSM 15505</strain>
    </source>
</reference>
<comment type="caution">
    <text evidence="4">The sequence shown here is derived from an EMBL/GenBank/DDBJ whole genome shotgun (WGS) entry which is preliminary data.</text>
</comment>
<evidence type="ECO:0000256" key="2">
    <source>
        <dbReference type="RuleBase" id="RU000507"/>
    </source>
</evidence>
<dbReference type="InterPro" id="IPR036873">
    <property type="entry name" value="Rhodanese-like_dom_sf"/>
</dbReference>
<dbReference type="PROSITE" id="PS00380">
    <property type="entry name" value="RHODANESE_1"/>
    <property type="match status" value="1"/>
</dbReference>
<accession>A0A4R7K061</accession>
<evidence type="ECO:0000313" key="5">
    <source>
        <dbReference type="Proteomes" id="UP000295830"/>
    </source>
</evidence>
<dbReference type="RefSeq" id="WP_133735384.1">
    <property type="nucleotide sequence ID" value="NZ_SOAX01000002.1"/>
</dbReference>